<evidence type="ECO:0000313" key="1">
    <source>
        <dbReference type="EMBL" id="KAK5600762.1"/>
    </source>
</evidence>
<accession>A0AAV9QVG2</accession>
<dbReference type="AlphaFoldDB" id="A0AAV9QVG2"/>
<reference evidence="1 2" key="1">
    <citation type="submission" date="2021-06" db="EMBL/GenBank/DDBJ databases">
        <authorList>
            <person name="Palmer J.M."/>
        </authorList>
    </citation>
    <scope>NUCLEOTIDE SEQUENCE [LARGE SCALE GENOMIC DNA]</scope>
    <source>
        <strain evidence="1 2">MEX-2019</strain>
        <tissue evidence="1">Muscle</tissue>
    </source>
</reference>
<evidence type="ECO:0000313" key="2">
    <source>
        <dbReference type="Proteomes" id="UP001311232"/>
    </source>
</evidence>
<organism evidence="1 2">
    <name type="scientific">Crenichthys baileyi</name>
    <name type="common">White River springfish</name>
    <dbReference type="NCBI Taxonomy" id="28760"/>
    <lineage>
        <taxon>Eukaryota</taxon>
        <taxon>Metazoa</taxon>
        <taxon>Chordata</taxon>
        <taxon>Craniata</taxon>
        <taxon>Vertebrata</taxon>
        <taxon>Euteleostomi</taxon>
        <taxon>Actinopterygii</taxon>
        <taxon>Neopterygii</taxon>
        <taxon>Teleostei</taxon>
        <taxon>Neoteleostei</taxon>
        <taxon>Acanthomorphata</taxon>
        <taxon>Ovalentaria</taxon>
        <taxon>Atherinomorphae</taxon>
        <taxon>Cyprinodontiformes</taxon>
        <taxon>Goodeidae</taxon>
        <taxon>Crenichthys</taxon>
    </lineage>
</organism>
<dbReference type="SUPFAM" id="SSF56204">
    <property type="entry name" value="Hect, E3 ligase catalytic domain"/>
    <property type="match status" value="1"/>
</dbReference>
<comment type="caution">
    <text evidence="1">The sequence shown here is derived from an EMBL/GenBank/DDBJ whole genome shotgun (WGS) entry which is preliminary data.</text>
</comment>
<dbReference type="Proteomes" id="UP001311232">
    <property type="component" value="Unassembled WGS sequence"/>
</dbReference>
<name>A0AAV9QVG2_9TELE</name>
<dbReference type="GO" id="GO:0004842">
    <property type="term" value="F:ubiquitin-protein transferase activity"/>
    <property type="evidence" value="ECO:0007669"/>
    <property type="project" value="InterPro"/>
</dbReference>
<protein>
    <recommendedName>
        <fullName evidence="3">HECT domain-containing protein</fullName>
    </recommendedName>
</protein>
<sequence>MSGAAKFEEVSTVNKRLGGRVFAGASLEHRVRLQGSERESNNAVFRQQEGVGEPVCRQRRGRTRPRQITLKVSVFKSPAITKYQSHRDAAPACRVVVPLDMSAAEFGQALRENVPGLPDACESCKDEVELATVLQDFQQDHLDTSENSVVIACKKHILKSAYMALSKTYFSWHKTRNVQFVGEMADDYGGPRREFLRVASMIQQYVDGMNSCGQFWQMVKRFWKQFLPVFTNNGQKLARQSFQNLFTISWSPAGSNHLEEEEATIFQWEWWIMAVEGVSSTEKEVDHTLEEVLVFVTGADCLPPLGFPQSCSIDFYDQEPGSRRIPYASTCSLTRFPPRGGKDEEEFRELLHMTLKGSAGFVKVLSSLDVNVFNYIY</sequence>
<dbReference type="Gene3D" id="3.90.1750.10">
    <property type="entry name" value="Hect, E3 ligase catalytic domains"/>
    <property type="match status" value="1"/>
</dbReference>
<dbReference type="EMBL" id="JAHHUM010002795">
    <property type="protein sequence ID" value="KAK5600762.1"/>
    <property type="molecule type" value="Genomic_DNA"/>
</dbReference>
<dbReference type="Gene3D" id="3.30.2410.10">
    <property type="entry name" value="Hect, E3 ligase catalytic domain"/>
    <property type="match status" value="1"/>
</dbReference>
<keyword evidence="2" id="KW-1185">Reference proteome</keyword>
<evidence type="ECO:0008006" key="3">
    <source>
        <dbReference type="Google" id="ProtNLM"/>
    </source>
</evidence>
<gene>
    <name evidence="1" type="ORF">CRENBAI_010550</name>
</gene>
<dbReference type="InterPro" id="IPR035983">
    <property type="entry name" value="Hect_E3_ubiquitin_ligase"/>
</dbReference>
<proteinExistence type="predicted"/>